<dbReference type="GO" id="GO:0008270">
    <property type="term" value="F:zinc ion binding"/>
    <property type="evidence" value="ECO:0007669"/>
    <property type="project" value="UniProtKB-KW"/>
</dbReference>
<proteinExistence type="predicted"/>
<dbReference type="AlphaFoldDB" id="A0A3B0KC93"/>
<dbReference type="PANTHER" id="PTHR22791:SF6">
    <property type="entry name" value="RING-TYPE DOMAIN-CONTAINING PROTEIN"/>
    <property type="match status" value="1"/>
</dbReference>
<dbReference type="PANTHER" id="PTHR22791">
    <property type="entry name" value="RING-TYPE DOMAIN-CONTAINING PROTEIN"/>
    <property type="match status" value="1"/>
</dbReference>
<protein>
    <recommendedName>
        <fullName evidence="4">RING-type domain-containing protein</fullName>
    </recommendedName>
</protein>
<keyword evidence="1 3" id="KW-0863">Zinc-finger</keyword>
<gene>
    <name evidence="5" type="ORF">DGUA_6G006240</name>
</gene>
<dbReference type="SMART" id="SM00184">
    <property type="entry name" value="RING"/>
    <property type="match status" value="1"/>
</dbReference>
<sequence>MFLTETMTDSVCIFCLDEQRRPRRIRCGHSFCTECFERYLQVGLDTRCPLCRQDFRTHAGGEPPANAPNTGQYPLDEDDLAMDLTEDFGSLSSIDTLQTDTLWLTLTEQECRFFDELYREVQLEDEQRL</sequence>
<dbReference type="InterPro" id="IPR001841">
    <property type="entry name" value="Znf_RING"/>
</dbReference>
<keyword evidence="6" id="KW-1185">Reference proteome</keyword>
<dbReference type="OrthoDB" id="1630758at2759"/>
<evidence type="ECO:0000313" key="6">
    <source>
        <dbReference type="Proteomes" id="UP000268350"/>
    </source>
</evidence>
<feature type="domain" description="RING-type" evidence="4">
    <location>
        <begin position="12"/>
        <end position="52"/>
    </location>
</feature>
<evidence type="ECO:0000256" key="1">
    <source>
        <dbReference type="ARBA" id="ARBA00022771"/>
    </source>
</evidence>
<dbReference type="OMA" id="CIFCLDE"/>
<dbReference type="InterPro" id="IPR051435">
    <property type="entry name" value="RING_finger_E3_ubiq-ligases"/>
</dbReference>
<dbReference type="Proteomes" id="UP000268350">
    <property type="component" value="Unassembled WGS sequence"/>
</dbReference>
<dbReference type="EMBL" id="OUUW01000005">
    <property type="protein sequence ID" value="SPP81238.1"/>
    <property type="molecule type" value="Genomic_DNA"/>
</dbReference>
<dbReference type="GO" id="GO:0061630">
    <property type="term" value="F:ubiquitin protein ligase activity"/>
    <property type="evidence" value="ECO:0007669"/>
    <property type="project" value="TreeGrafter"/>
</dbReference>
<keyword evidence="1 3" id="KW-0479">Metal-binding</keyword>
<organism evidence="5 6">
    <name type="scientific">Drosophila guanche</name>
    <name type="common">Fruit fly</name>
    <dbReference type="NCBI Taxonomy" id="7266"/>
    <lineage>
        <taxon>Eukaryota</taxon>
        <taxon>Metazoa</taxon>
        <taxon>Ecdysozoa</taxon>
        <taxon>Arthropoda</taxon>
        <taxon>Hexapoda</taxon>
        <taxon>Insecta</taxon>
        <taxon>Pterygota</taxon>
        <taxon>Neoptera</taxon>
        <taxon>Endopterygota</taxon>
        <taxon>Diptera</taxon>
        <taxon>Brachycera</taxon>
        <taxon>Muscomorpha</taxon>
        <taxon>Ephydroidea</taxon>
        <taxon>Drosophilidae</taxon>
        <taxon>Drosophila</taxon>
        <taxon>Sophophora</taxon>
    </lineage>
</organism>
<evidence type="ECO:0000259" key="4">
    <source>
        <dbReference type="PROSITE" id="PS50089"/>
    </source>
</evidence>
<dbReference type="PROSITE" id="PS50089">
    <property type="entry name" value="ZF_RING_2"/>
    <property type="match status" value="1"/>
</dbReference>
<name>A0A3B0KC93_DROGU</name>
<dbReference type="SUPFAM" id="SSF57850">
    <property type="entry name" value="RING/U-box"/>
    <property type="match status" value="1"/>
</dbReference>
<evidence type="ECO:0000256" key="2">
    <source>
        <dbReference type="ARBA" id="ARBA00022833"/>
    </source>
</evidence>
<dbReference type="InterPro" id="IPR013083">
    <property type="entry name" value="Znf_RING/FYVE/PHD"/>
</dbReference>
<evidence type="ECO:0000256" key="3">
    <source>
        <dbReference type="PROSITE-ProRule" id="PRU00175"/>
    </source>
</evidence>
<dbReference type="Pfam" id="PF13920">
    <property type="entry name" value="zf-C3HC4_3"/>
    <property type="match status" value="1"/>
</dbReference>
<evidence type="ECO:0000313" key="5">
    <source>
        <dbReference type="EMBL" id="SPP81238.1"/>
    </source>
</evidence>
<dbReference type="Gene3D" id="3.30.40.10">
    <property type="entry name" value="Zinc/RING finger domain, C3HC4 (zinc finger)"/>
    <property type="match status" value="1"/>
</dbReference>
<keyword evidence="2" id="KW-0862">Zinc</keyword>
<dbReference type="STRING" id="7266.A0A3B0KC93"/>
<reference evidence="6" key="1">
    <citation type="submission" date="2018-01" db="EMBL/GenBank/DDBJ databases">
        <authorList>
            <person name="Alioto T."/>
            <person name="Alioto T."/>
        </authorList>
    </citation>
    <scope>NUCLEOTIDE SEQUENCE [LARGE SCALE GENOMIC DNA]</scope>
</reference>
<dbReference type="GO" id="GO:0016567">
    <property type="term" value="P:protein ubiquitination"/>
    <property type="evidence" value="ECO:0007669"/>
    <property type="project" value="TreeGrafter"/>
</dbReference>
<accession>A0A3B0KC93</accession>